<evidence type="ECO:0000256" key="4">
    <source>
        <dbReference type="ARBA" id="ARBA00023004"/>
    </source>
</evidence>
<comment type="caution">
    <text evidence="6">The sequence shown here is derived from an EMBL/GenBank/DDBJ whole genome shotgun (WGS) entry which is preliminary data.</text>
</comment>
<evidence type="ECO:0000256" key="3">
    <source>
        <dbReference type="ARBA" id="ARBA00022723"/>
    </source>
</evidence>
<name>A0ABS6K615_9FIRM</name>
<comment type="similarity">
    <text evidence="2">Belongs to the FldB/FldC dehydratase alpha/beta subunit family.</text>
</comment>
<dbReference type="PANTHER" id="PTHR30548:SF5">
    <property type="entry name" value="SUBUNIT OF OXYGEN-SENSITIVE 2-HYDROXYISOCAPROYL-COA DEHYDRATASE"/>
    <property type="match status" value="1"/>
</dbReference>
<evidence type="ECO:0000313" key="7">
    <source>
        <dbReference type="Proteomes" id="UP001314681"/>
    </source>
</evidence>
<dbReference type="Gene3D" id="1.20.1270.370">
    <property type="match status" value="1"/>
</dbReference>
<sequence length="377" mass="43218">MSQFKCVQAAENVIVNREKLAREARQNGRVVIGHYCCTFPRELITAVGAVPYRITGDVEETPSEVDRVLETTMCPFIRSSIDLALKGRYDFLSAIVVPHACECLEKMYDIWDYYVKEVKHVIFLEVPHMTYDTSYVFYAESIRAVVCEMAKQMGLEVTDENLKKAIRLHNENRILLNKIYELRKADIPPVSATDIHKLVFAGSFMEVEAHNQLLRDALAEIGAFKPSGPARPRVMLHMAQLDDWALLELIDECGADLVVDDMCIGTRTFNFQADESKDPYDALAYAYLHDINCPRTYRTESREERFAHITHYAKEYRVSGLIIFITRYCDTHAYDVPILRRFAEDAGLSVLTLEDDYSIINSKGQLKTRIQAFVEML</sequence>
<keyword evidence="3" id="KW-0479">Metal-binding</keyword>
<proteinExistence type="inferred from homology"/>
<comment type="cofactor">
    <cofactor evidence="1">
        <name>[4Fe-4S] cluster</name>
        <dbReference type="ChEBI" id="CHEBI:49883"/>
    </cofactor>
</comment>
<dbReference type="Pfam" id="PF06050">
    <property type="entry name" value="HGD-D"/>
    <property type="match status" value="1"/>
</dbReference>
<dbReference type="PANTHER" id="PTHR30548">
    <property type="entry name" value="2-HYDROXYGLUTARYL-COA DEHYDRATASE, D-COMPONENT-RELATED"/>
    <property type="match status" value="1"/>
</dbReference>
<dbReference type="InterPro" id="IPR010327">
    <property type="entry name" value="FldB/FldC_alpha/beta"/>
</dbReference>
<dbReference type="Gene3D" id="3.40.50.11890">
    <property type="match status" value="1"/>
</dbReference>
<dbReference type="Gene3D" id="3.40.50.11900">
    <property type="match status" value="1"/>
</dbReference>
<gene>
    <name evidence="6" type="ORF">KTH90_07960</name>
</gene>
<organism evidence="6 7">
    <name type="scientific">Diplocloster modestus</name>
    <dbReference type="NCBI Taxonomy" id="2850322"/>
    <lineage>
        <taxon>Bacteria</taxon>
        <taxon>Bacillati</taxon>
        <taxon>Bacillota</taxon>
        <taxon>Clostridia</taxon>
        <taxon>Lachnospirales</taxon>
        <taxon>Lachnospiraceae</taxon>
        <taxon>Diplocloster</taxon>
    </lineage>
</organism>
<protein>
    <submittedName>
        <fullName evidence="6">2-hydroxyacyl-CoA dehydratase family protein</fullName>
    </submittedName>
</protein>
<dbReference type="EMBL" id="JAHQCX010000004">
    <property type="protein sequence ID" value="MBU9725947.1"/>
    <property type="molecule type" value="Genomic_DNA"/>
</dbReference>
<dbReference type="RefSeq" id="WP_238726611.1">
    <property type="nucleotide sequence ID" value="NZ_JAHQCX010000004.1"/>
</dbReference>
<reference evidence="6 7" key="1">
    <citation type="submission" date="2021-06" db="EMBL/GenBank/DDBJ databases">
        <title>Description of novel taxa of the family Lachnospiraceae.</title>
        <authorList>
            <person name="Chaplin A.V."/>
            <person name="Sokolova S.R."/>
            <person name="Pikina A.P."/>
            <person name="Korzhanova M."/>
            <person name="Belova V."/>
            <person name="Korostin D."/>
            <person name="Efimov B.A."/>
        </authorList>
    </citation>
    <scope>NUCLEOTIDE SEQUENCE [LARGE SCALE GENOMIC DNA]</scope>
    <source>
        <strain evidence="6 7">ASD4241</strain>
    </source>
</reference>
<evidence type="ECO:0000256" key="5">
    <source>
        <dbReference type="ARBA" id="ARBA00023014"/>
    </source>
</evidence>
<evidence type="ECO:0000313" key="6">
    <source>
        <dbReference type="EMBL" id="MBU9725947.1"/>
    </source>
</evidence>
<keyword evidence="7" id="KW-1185">Reference proteome</keyword>
<evidence type="ECO:0000256" key="1">
    <source>
        <dbReference type="ARBA" id="ARBA00001966"/>
    </source>
</evidence>
<accession>A0ABS6K615</accession>
<keyword evidence="4" id="KW-0408">Iron</keyword>
<evidence type="ECO:0000256" key="2">
    <source>
        <dbReference type="ARBA" id="ARBA00005806"/>
    </source>
</evidence>
<keyword evidence="5" id="KW-0411">Iron-sulfur</keyword>
<dbReference type="Proteomes" id="UP001314681">
    <property type="component" value="Unassembled WGS sequence"/>
</dbReference>